<accession>A0ABQ7MMB3</accession>
<evidence type="ECO:0000313" key="3">
    <source>
        <dbReference type="Proteomes" id="UP000823674"/>
    </source>
</evidence>
<name>A0ABQ7MMB3_BRACM</name>
<proteinExistence type="predicted"/>
<organism evidence="2 3">
    <name type="scientific">Brassica rapa subsp. trilocularis</name>
    <dbReference type="NCBI Taxonomy" id="1813537"/>
    <lineage>
        <taxon>Eukaryota</taxon>
        <taxon>Viridiplantae</taxon>
        <taxon>Streptophyta</taxon>
        <taxon>Embryophyta</taxon>
        <taxon>Tracheophyta</taxon>
        <taxon>Spermatophyta</taxon>
        <taxon>Magnoliopsida</taxon>
        <taxon>eudicotyledons</taxon>
        <taxon>Gunneridae</taxon>
        <taxon>Pentapetalae</taxon>
        <taxon>rosids</taxon>
        <taxon>malvids</taxon>
        <taxon>Brassicales</taxon>
        <taxon>Brassicaceae</taxon>
        <taxon>Brassiceae</taxon>
        <taxon>Brassica</taxon>
    </lineage>
</organism>
<evidence type="ECO:0000313" key="2">
    <source>
        <dbReference type="EMBL" id="KAG5399864.1"/>
    </source>
</evidence>
<keyword evidence="3" id="KW-1185">Reference proteome</keyword>
<dbReference type="EMBL" id="JADBGQ010000004">
    <property type="protein sequence ID" value="KAG5399864.1"/>
    <property type="molecule type" value="Genomic_DNA"/>
</dbReference>
<feature type="compositionally biased region" description="Basic and acidic residues" evidence="1">
    <location>
        <begin position="1"/>
        <end position="12"/>
    </location>
</feature>
<feature type="region of interest" description="Disordered" evidence="1">
    <location>
        <begin position="1"/>
        <end position="29"/>
    </location>
</feature>
<dbReference type="Proteomes" id="UP000823674">
    <property type="component" value="Chromosome A04"/>
</dbReference>
<feature type="region of interest" description="Disordered" evidence="1">
    <location>
        <begin position="57"/>
        <end position="78"/>
    </location>
</feature>
<protein>
    <submittedName>
        <fullName evidence="2">Uncharacterized protein</fullName>
    </submittedName>
</protein>
<evidence type="ECO:0000256" key="1">
    <source>
        <dbReference type="SAM" id="MobiDB-lite"/>
    </source>
</evidence>
<comment type="caution">
    <text evidence="2">The sequence shown here is derived from an EMBL/GenBank/DDBJ whole genome shotgun (WGS) entry which is preliminary data.</text>
</comment>
<reference evidence="2 3" key="1">
    <citation type="submission" date="2021-03" db="EMBL/GenBank/DDBJ databases">
        <authorList>
            <person name="King G.J."/>
            <person name="Bancroft I."/>
            <person name="Baten A."/>
            <person name="Bloomfield J."/>
            <person name="Borpatragohain P."/>
            <person name="He Z."/>
            <person name="Irish N."/>
            <person name="Irwin J."/>
            <person name="Liu K."/>
            <person name="Mauleon R.P."/>
            <person name="Moore J."/>
            <person name="Morris R."/>
            <person name="Ostergaard L."/>
            <person name="Wang B."/>
            <person name="Wells R."/>
        </authorList>
    </citation>
    <scope>NUCLEOTIDE SEQUENCE [LARGE SCALE GENOMIC DNA]</scope>
    <source>
        <strain evidence="2">R-o-18</strain>
        <tissue evidence="2">Leaf</tissue>
    </source>
</reference>
<gene>
    <name evidence="2" type="primary">A04g501000.1_BraROA</name>
    <name evidence="2" type="ORF">IGI04_014471</name>
</gene>
<sequence>MTDQRNRRERSWNRLPRAAGEKGDLNLETHGSYSFRNPISYDLHKESQSRTRLLTQEVLPRQHEEGPKPAMTSFGKDN</sequence>